<reference evidence="14" key="1">
    <citation type="journal article" date="2019" name="Int. J. Syst. Evol. Microbiol.">
        <title>The Global Catalogue of Microorganisms (GCM) 10K type strain sequencing project: providing services to taxonomists for standard genome sequencing and annotation.</title>
        <authorList>
            <consortium name="The Broad Institute Genomics Platform"/>
            <consortium name="The Broad Institute Genome Sequencing Center for Infectious Disease"/>
            <person name="Wu L."/>
            <person name="Ma J."/>
        </authorList>
    </citation>
    <scope>NUCLEOTIDE SEQUENCE [LARGE SCALE GENOMIC DNA]</scope>
    <source>
        <strain evidence="14">JCM 9088</strain>
    </source>
</reference>
<dbReference type="Gene3D" id="3.30.559.10">
    <property type="entry name" value="Chloramphenicol acetyltransferase-like domain"/>
    <property type="match status" value="1"/>
</dbReference>
<keyword evidence="6" id="KW-0808">Transferase</keyword>
<dbReference type="InterPro" id="IPR009721">
    <property type="entry name" value="O-acyltransferase_WSD1_C"/>
</dbReference>
<dbReference type="Pfam" id="PF06974">
    <property type="entry name" value="WS_DGAT_C"/>
    <property type="match status" value="1"/>
</dbReference>
<proteinExistence type="inferred from homology"/>
<evidence type="ECO:0000256" key="9">
    <source>
        <dbReference type="ARBA" id="ARBA00023315"/>
    </source>
</evidence>
<dbReference type="InterPro" id="IPR004255">
    <property type="entry name" value="O-acyltransferase_WSD1_N"/>
</dbReference>
<keyword evidence="5" id="KW-0444">Lipid biosynthesis</keyword>
<dbReference type="InterPro" id="IPR023213">
    <property type="entry name" value="CAT-like_dom_sf"/>
</dbReference>
<evidence type="ECO:0000256" key="5">
    <source>
        <dbReference type="ARBA" id="ARBA00022516"/>
    </source>
</evidence>
<gene>
    <name evidence="13" type="ORF">GCM10010446_00930</name>
</gene>
<keyword evidence="9" id="KW-0012">Acyltransferase</keyword>
<protein>
    <recommendedName>
        <fullName evidence="4">diacylglycerol O-acyltransferase</fullName>
        <ecNumber evidence="4">2.3.1.20</ecNumber>
    </recommendedName>
</protein>
<comment type="pathway">
    <text evidence="2">Lipid metabolism.</text>
</comment>
<feature type="domain" description="O-acyltransferase WSD1 C-terminal" evidence="12">
    <location>
        <begin position="310"/>
        <end position="449"/>
    </location>
</feature>
<comment type="similarity">
    <text evidence="3">Belongs to the long-chain O-acyltransferase family.</text>
</comment>
<dbReference type="Proteomes" id="UP001500403">
    <property type="component" value="Unassembled WGS sequence"/>
</dbReference>
<dbReference type="SUPFAM" id="SSF52777">
    <property type="entry name" value="CoA-dependent acyltransferases"/>
    <property type="match status" value="1"/>
</dbReference>
<dbReference type="Pfam" id="PF03007">
    <property type="entry name" value="WS_DGAT_cat"/>
    <property type="match status" value="1"/>
</dbReference>
<evidence type="ECO:0000256" key="3">
    <source>
        <dbReference type="ARBA" id="ARBA00009587"/>
    </source>
</evidence>
<keyword evidence="14" id="KW-1185">Reference proteome</keyword>
<sequence length="456" mass="48365">MGTAAGEGSRALSTSEALLWQAETSGLRLPVIGVAELDGTPDLTALTAAVQRIIRHNALLRSRVTGPRLFLGGPRWEALDEVALSHHIRRTALPGAAGQTELLELAQAAATAPFDKNRPLWDVLLVERVQGDNAALVMRLHHAMVDGLRALELFSSLCDELAPPPSPNRLSLITQEQEVADSPLLDGRLPWHGVGAGAVRAGLRFLGSGVRHMATAGAGLQASRSALCLPADHSPALAGRSQDRRLLTLTAPKEQLRRAGRTVGGTTHDAFLAAVVGGLHHYHRAVGLSWDRVPMAVAVALPAWPGEARNRFTGVRLAGATGEEDVRRRLEQTYRSVRAARALPPIDPDRLGPLSPLLAAAPAKAVRVLTDLVTESDAHCTYVPGPDERRSIAGKGLTRLFAFAPVVNSALSVAMCSYDGTCAIGVNIDPRAVKDVELLHSSLRAGLDEVLSLGGR</sequence>
<dbReference type="EMBL" id="BAAAUD010000002">
    <property type="protein sequence ID" value="GAA2920749.1"/>
    <property type="molecule type" value="Genomic_DNA"/>
</dbReference>
<name>A0ABP6J4F0_9ACTN</name>
<keyword evidence="8" id="KW-0443">Lipid metabolism</keyword>
<evidence type="ECO:0000256" key="8">
    <source>
        <dbReference type="ARBA" id="ARBA00023098"/>
    </source>
</evidence>
<evidence type="ECO:0000256" key="10">
    <source>
        <dbReference type="ARBA" id="ARBA00048109"/>
    </source>
</evidence>
<keyword evidence="7" id="KW-0319">Glycerol metabolism</keyword>
<evidence type="ECO:0000256" key="7">
    <source>
        <dbReference type="ARBA" id="ARBA00022798"/>
    </source>
</evidence>
<evidence type="ECO:0000313" key="13">
    <source>
        <dbReference type="EMBL" id="GAA2920749.1"/>
    </source>
</evidence>
<evidence type="ECO:0000259" key="11">
    <source>
        <dbReference type="Pfam" id="PF03007"/>
    </source>
</evidence>
<accession>A0ABP6J4F0</accession>
<comment type="caution">
    <text evidence="13">The sequence shown here is derived from an EMBL/GenBank/DDBJ whole genome shotgun (WGS) entry which is preliminary data.</text>
</comment>
<dbReference type="RefSeq" id="WP_344488793.1">
    <property type="nucleotide sequence ID" value="NZ_BAAAUD010000002.1"/>
</dbReference>
<organism evidence="13 14">
    <name type="scientific">Streptomyces enissocaesilis</name>
    <dbReference type="NCBI Taxonomy" id="332589"/>
    <lineage>
        <taxon>Bacteria</taxon>
        <taxon>Bacillati</taxon>
        <taxon>Actinomycetota</taxon>
        <taxon>Actinomycetes</taxon>
        <taxon>Kitasatosporales</taxon>
        <taxon>Streptomycetaceae</taxon>
        <taxon>Streptomyces</taxon>
        <taxon>Streptomyces rochei group</taxon>
    </lineage>
</organism>
<evidence type="ECO:0000259" key="12">
    <source>
        <dbReference type="Pfam" id="PF06974"/>
    </source>
</evidence>
<evidence type="ECO:0000256" key="2">
    <source>
        <dbReference type="ARBA" id="ARBA00005189"/>
    </source>
</evidence>
<evidence type="ECO:0000256" key="1">
    <source>
        <dbReference type="ARBA" id="ARBA00004771"/>
    </source>
</evidence>
<dbReference type="PANTHER" id="PTHR31650">
    <property type="entry name" value="O-ACYLTRANSFERASE (WSD1-LIKE) FAMILY PROTEIN"/>
    <property type="match status" value="1"/>
</dbReference>
<evidence type="ECO:0000256" key="4">
    <source>
        <dbReference type="ARBA" id="ARBA00013244"/>
    </source>
</evidence>
<evidence type="ECO:0000256" key="6">
    <source>
        <dbReference type="ARBA" id="ARBA00022679"/>
    </source>
</evidence>
<dbReference type="PANTHER" id="PTHR31650:SF1">
    <property type="entry name" value="WAX ESTER SYNTHASE_DIACYLGLYCEROL ACYLTRANSFERASE 4-RELATED"/>
    <property type="match status" value="1"/>
</dbReference>
<dbReference type="EC" id="2.3.1.20" evidence="4"/>
<comment type="pathway">
    <text evidence="1">Glycerolipid metabolism; triacylglycerol biosynthesis.</text>
</comment>
<comment type="catalytic activity">
    <reaction evidence="10">
        <text>an acyl-CoA + a 1,2-diacyl-sn-glycerol = a triacyl-sn-glycerol + CoA</text>
        <dbReference type="Rhea" id="RHEA:10868"/>
        <dbReference type="ChEBI" id="CHEBI:17815"/>
        <dbReference type="ChEBI" id="CHEBI:57287"/>
        <dbReference type="ChEBI" id="CHEBI:58342"/>
        <dbReference type="ChEBI" id="CHEBI:64615"/>
        <dbReference type="EC" id="2.3.1.20"/>
    </reaction>
</comment>
<dbReference type="InterPro" id="IPR045034">
    <property type="entry name" value="O-acyltransferase_WSD1-like"/>
</dbReference>
<feature type="domain" description="O-acyltransferase WSD1-like N-terminal" evidence="11">
    <location>
        <begin position="12"/>
        <end position="270"/>
    </location>
</feature>
<evidence type="ECO:0000313" key="14">
    <source>
        <dbReference type="Proteomes" id="UP001500403"/>
    </source>
</evidence>